<feature type="compositionally biased region" description="Low complexity" evidence="3">
    <location>
        <begin position="91"/>
        <end position="174"/>
    </location>
</feature>
<keyword evidence="2" id="KW-0677">Repeat</keyword>
<dbReference type="PATRIC" id="fig|1227456.3.peg.2654"/>
<protein>
    <recommendedName>
        <fullName evidence="6">Kelch repeat-containing protein</fullName>
    </recommendedName>
</protein>
<dbReference type="PANTHER" id="PTHR45632">
    <property type="entry name" value="LD33804P"/>
    <property type="match status" value="1"/>
</dbReference>
<organism evidence="4 5">
    <name type="scientific">Halococcus salifodinae DSM 8989</name>
    <dbReference type="NCBI Taxonomy" id="1227456"/>
    <lineage>
        <taxon>Archaea</taxon>
        <taxon>Methanobacteriati</taxon>
        <taxon>Methanobacteriota</taxon>
        <taxon>Stenosarchaea group</taxon>
        <taxon>Halobacteria</taxon>
        <taxon>Halobacteriales</taxon>
        <taxon>Halococcaceae</taxon>
        <taxon>Halococcus</taxon>
    </lineage>
</organism>
<reference evidence="4 5" key="1">
    <citation type="journal article" date="2014" name="PLoS Genet.">
        <title>Phylogenetically driven sequencing of extremely halophilic archaea reveals strategies for static and dynamic osmo-response.</title>
        <authorList>
            <person name="Becker E.A."/>
            <person name="Seitzer P.M."/>
            <person name="Tritt A."/>
            <person name="Larsen D."/>
            <person name="Krusor M."/>
            <person name="Yao A.I."/>
            <person name="Wu D."/>
            <person name="Madern D."/>
            <person name="Eisen J.A."/>
            <person name="Darling A.E."/>
            <person name="Facciotti M.T."/>
        </authorList>
    </citation>
    <scope>NUCLEOTIDE SEQUENCE [LARGE SCALE GENOMIC DNA]</scope>
    <source>
        <strain evidence="4 5">DSM 8989</strain>
    </source>
</reference>
<evidence type="ECO:0000313" key="4">
    <source>
        <dbReference type="EMBL" id="EMA50621.1"/>
    </source>
</evidence>
<dbReference type="Gene3D" id="2.120.10.80">
    <property type="entry name" value="Kelch-type beta propeller"/>
    <property type="match status" value="2"/>
</dbReference>
<evidence type="ECO:0008006" key="6">
    <source>
        <dbReference type="Google" id="ProtNLM"/>
    </source>
</evidence>
<gene>
    <name evidence="4" type="ORF">C450_13122</name>
</gene>
<evidence type="ECO:0000256" key="3">
    <source>
        <dbReference type="SAM" id="MobiDB-lite"/>
    </source>
</evidence>
<dbReference type="OrthoDB" id="213860at2157"/>
<feature type="compositionally biased region" description="Gly residues" evidence="3">
    <location>
        <begin position="34"/>
        <end position="43"/>
    </location>
</feature>
<dbReference type="SUPFAM" id="SSF117281">
    <property type="entry name" value="Kelch motif"/>
    <property type="match status" value="2"/>
</dbReference>
<keyword evidence="1" id="KW-0880">Kelch repeat</keyword>
<accession>M0MYF0</accession>
<dbReference type="EMBL" id="AOME01000070">
    <property type="protein sequence ID" value="EMA50621.1"/>
    <property type="molecule type" value="Genomic_DNA"/>
</dbReference>
<dbReference type="PROSITE" id="PS51257">
    <property type="entry name" value="PROKAR_LIPOPROTEIN"/>
    <property type="match status" value="1"/>
</dbReference>
<dbReference type="AlphaFoldDB" id="M0MYF0"/>
<dbReference type="RefSeq" id="WP_005044015.1">
    <property type="nucleotide sequence ID" value="NZ_AOME01000070.1"/>
</dbReference>
<evidence type="ECO:0000256" key="1">
    <source>
        <dbReference type="ARBA" id="ARBA00022441"/>
    </source>
</evidence>
<dbReference type="STRING" id="1227456.C450_13122"/>
<dbReference type="Proteomes" id="UP000011625">
    <property type="component" value="Unassembled WGS sequence"/>
</dbReference>
<name>M0MYF0_9EURY</name>
<evidence type="ECO:0000313" key="5">
    <source>
        <dbReference type="Proteomes" id="UP000011625"/>
    </source>
</evidence>
<evidence type="ECO:0000256" key="2">
    <source>
        <dbReference type="ARBA" id="ARBA00022737"/>
    </source>
</evidence>
<feature type="compositionally biased region" description="Low complexity" evidence="3">
    <location>
        <begin position="44"/>
        <end position="76"/>
    </location>
</feature>
<comment type="caution">
    <text evidence="4">The sequence shown here is derived from an EMBL/GenBank/DDBJ whole genome shotgun (WGS) entry which is preliminary data.</text>
</comment>
<proteinExistence type="predicted"/>
<feature type="region of interest" description="Disordered" evidence="3">
    <location>
        <begin position="33"/>
        <end position="178"/>
    </location>
</feature>
<keyword evidence="5" id="KW-1185">Reference proteome</keyword>
<dbReference type="InterPro" id="IPR015915">
    <property type="entry name" value="Kelch-typ_b-propeller"/>
</dbReference>
<sequence length="516" mass="53587">MTEDHRSADRDGTARRTLLRAIGLGASAAMAGCLFGGSGGDGNGSSENASDGNGSSSDATTGATRRTDAANGTGARSDGERTTTQEQSIITSANPTTVPPTTAAANASNGSATPSSNATRTTTSSETTTVTPTRTATRTETATATPTETATRTPTETATPTATRTETPTAPEPSVGWTERTALPVVGSDAGGGVLDGELYFFGGIETATGLAATRQTFAYDPAAGSGGTWDRRADFPRALWGPCGVATDDALYSFGGAPTNGPYEGGPPPSDVISRYRPDEGWTDLTATQGTRCPYPNWVMGGVYNPADGLVYCVGGGTGAHDAETATDHGFDGDVPGTFDERRLWTFDPASESVADPDLARMPEAKRWPTVALLNDGGRQYIHVIGGLSGTTGPTDSNFRYDVAGGSFERATPMPRAGTYATHGDPVIGNRAYLTHGMFWQGEATIDRYETVAHRYDPVSDSFTTDLPGPTHQRGGATSGVIDGTLYVVGGHIKRFDQNGLHDCVAYNEAYTPGE</sequence>
<dbReference type="PANTHER" id="PTHR45632:SF3">
    <property type="entry name" value="KELCH-LIKE PROTEIN 32"/>
    <property type="match status" value="1"/>
</dbReference>